<evidence type="ECO:0000256" key="1">
    <source>
        <dbReference type="ARBA" id="ARBA00023125"/>
    </source>
</evidence>
<reference evidence="3 4" key="1">
    <citation type="submission" date="2020-04" db="EMBL/GenBank/DDBJ databases">
        <authorList>
            <person name="Hitch T.C.A."/>
            <person name="Wylensek D."/>
            <person name="Clavel T."/>
        </authorList>
    </citation>
    <scope>NUCLEOTIDE SEQUENCE [LARGE SCALE GENOMIC DNA]</scope>
    <source>
        <strain evidence="3 4">WCA-380-WT-3C</strain>
    </source>
</reference>
<dbReference type="InterPro" id="IPR001387">
    <property type="entry name" value="Cro/C1-type_HTH"/>
</dbReference>
<dbReference type="Gene3D" id="1.10.260.40">
    <property type="entry name" value="lambda repressor-like DNA-binding domains"/>
    <property type="match status" value="1"/>
</dbReference>
<organism evidence="3 4">
    <name type="scientific">Enterococcus cecorum</name>
    <dbReference type="NCBI Taxonomy" id="44008"/>
    <lineage>
        <taxon>Bacteria</taxon>
        <taxon>Bacillati</taxon>
        <taxon>Bacillota</taxon>
        <taxon>Bacilli</taxon>
        <taxon>Lactobacillales</taxon>
        <taxon>Enterococcaceae</taxon>
        <taxon>Enterococcus</taxon>
    </lineage>
</organism>
<dbReference type="SMART" id="SM00530">
    <property type="entry name" value="HTH_XRE"/>
    <property type="match status" value="1"/>
</dbReference>
<evidence type="ECO:0000313" key="4">
    <source>
        <dbReference type="Proteomes" id="UP000588071"/>
    </source>
</evidence>
<dbReference type="EMBL" id="JABAFV010000018">
    <property type="protein sequence ID" value="NME50455.1"/>
    <property type="molecule type" value="Genomic_DNA"/>
</dbReference>
<dbReference type="CDD" id="cd00093">
    <property type="entry name" value="HTH_XRE"/>
    <property type="match status" value="1"/>
</dbReference>
<dbReference type="PANTHER" id="PTHR46797">
    <property type="entry name" value="HTH-TYPE TRANSCRIPTIONAL REGULATOR"/>
    <property type="match status" value="1"/>
</dbReference>
<feature type="domain" description="HTH cro/C1-type" evidence="2">
    <location>
        <begin position="14"/>
        <end position="68"/>
    </location>
</feature>
<evidence type="ECO:0000313" key="3">
    <source>
        <dbReference type="EMBL" id="NME50455.1"/>
    </source>
</evidence>
<dbReference type="Pfam" id="PF01381">
    <property type="entry name" value="HTH_3"/>
    <property type="match status" value="1"/>
</dbReference>
<dbReference type="GO" id="GO:0003700">
    <property type="term" value="F:DNA-binding transcription factor activity"/>
    <property type="evidence" value="ECO:0007669"/>
    <property type="project" value="TreeGrafter"/>
</dbReference>
<protein>
    <submittedName>
        <fullName evidence="3">Helix-turn-helix domain-containing protein</fullName>
    </submittedName>
</protein>
<dbReference type="AlphaFoldDB" id="A0A7X9NNI5"/>
<keyword evidence="1" id="KW-0238">DNA-binding</keyword>
<comment type="caution">
    <text evidence="3">The sequence shown here is derived from an EMBL/GenBank/DDBJ whole genome shotgun (WGS) entry which is preliminary data.</text>
</comment>
<sequence>MSKKYNKKDIGQKIKIIRLKKGMTLEEFGKLFNTSKGIISRWENGISTPTPERLKKIAELGGVSVAYITGISDYPIDEKQIEKLVYSTINDLLSSDCEILLKKAIQYFTNKEFDFAKITSDFYSSNIYNHIIKSDVNLINTYFAIWLEDYLIESYQKEMKTNENLIFHVLNSIPDDVYEYNHLDDKKDYLLSDIVKNSADKLKKISVITYSYDKSIDENLINQIIDILDEAKQKILALNEKYPDRPSDIARRIILFGKHQNTFDGKVMTTFIDDSKIVKDELHLPTEIYQSVIEYFNDDNHQTQY</sequence>
<dbReference type="GO" id="GO:0005829">
    <property type="term" value="C:cytosol"/>
    <property type="evidence" value="ECO:0007669"/>
    <property type="project" value="TreeGrafter"/>
</dbReference>
<dbReference type="PROSITE" id="PS50943">
    <property type="entry name" value="HTH_CROC1"/>
    <property type="match status" value="1"/>
</dbReference>
<dbReference type="RefSeq" id="WP_168931601.1">
    <property type="nucleotide sequence ID" value="NZ_JABAFV010000018.1"/>
</dbReference>
<gene>
    <name evidence="3" type="ORF">HF857_09550</name>
</gene>
<dbReference type="PANTHER" id="PTHR46797:SF24">
    <property type="entry name" value="DNA-BINDING PHAGE PROTEIN"/>
    <property type="match status" value="1"/>
</dbReference>
<accession>A0A7X9NNI5</accession>
<dbReference type="InterPro" id="IPR010982">
    <property type="entry name" value="Lambda_DNA-bd_dom_sf"/>
</dbReference>
<evidence type="ECO:0000259" key="2">
    <source>
        <dbReference type="PROSITE" id="PS50943"/>
    </source>
</evidence>
<dbReference type="Proteomes" id="UP000588071">
    <property type="component" value="Unassembled WGS sequence"/>
</dbReference>
<proteinExistence type="predicted"/>
<dbReference type="SUPFAM" id="SSF47413">
    <property type="entry name" value="lambda repressor-like DNA-binding domains"/>
    <property type="match status" value="1"/>
</dbReference>
<dbReference type="InterPro" id="IPR050807">
    <property type="entry name" value="TransReg_Diox_bact_type"/>
</dbReference>
<name>A0A7X9NNI5_9ENTE</name>
<dbReference type="GO" id="GO:0003677">
    <property type="term" value="F:DNA binding"/>
    <property type="evidence" value="ECO:0007669"/>
    <property type="project" value="UniProtKB-KW"/>
</dbReference>